<evidence type="ECO:0000313" key="1">
    <source>
        <dbReference type="EMBL" id="KAF9790569.1"/>
    </source>
</evidence>
<evidence type="ECO:0000313" key="2">
    <source>
        <dbReference type="Proteomes" id="UP000736335"/>
    </source>
</evidence>
<reference evidence="1" key="1">
    <citation type="journal article" date="2020" name="Nat. Commun.">
        <title>Large-scale genome sequencing of mycorrhizal fungi provides insights into the early evolution of symbiotic traits.</title>
        <authorList>
            <person name="Miyauchi S."/>
            <person name="Kiss E."/>
            <person name="Kuo A."/>
            <person name="Drula E."/>
            <person name="Kohler A."/>
            <person name="Sanchez-Garcia M."/>
            <person name="Morin E."/>
            <person name="Andreopoulos B."/>
            <person name="Barry K.W."/>
            <person name="Bonito G."/>
            <person name="Buee M."/>
            <person name="Carver A."/>
            <person name="Chen C."/>
            <person name="Cichocki N."/>
            <person name="Clum A."/>
            <person name="Culley D."/>
            <person name="Crous P.W."/>
            <person name="Fauchery L."/>
            <person name="Girlanda M."/>
            <person name="Hayes R.D."/>
            <person name="Keri Z."/>
            <person name="LaButti K."/>
            <person name="Lipzen A."/>
            <person name="Lombard V."/>
            <person name="Magnuson J."/>
            <person name="Maillard F."/>
            <person name="Murat C."/>
            <person name="Nolan M."/>
            <person name="Ohm R.A."/>
            <person name="Pangilinan J."/>
            <person name="Pereira M.F."/>
            <person name="Perotto S."/>
            <person name="Peter M."/>
            <person name="Pfister S."/>
            <person name="Riley R."/>
            <person name="Sitrit Y."/>
            <person name="Stielow J.B."/>
            <person name="Szollosi G."/>
            <person name="Zifcakova L."/>
            <person name="Stursova M."/>
            <person name="Spatafora J.W."/>
            <person name="Tedersoo L."/>
            <person name="Vaario L.M."/>
            <person name="Yamada A."/>
            <person name="Yan M."/>
            <person name="Wang P."/>
            <person name="Xu J."/>
            <person name="Bruns T."/>
            <person name="Baldrian P."/>
            <person name="Vilgalys R."/>
            <person name="Dunand C."/>
            <person name="Henrissat B."/>
            <person name="Grigoriev I.V."/>
            <person name="Hibbett D."/>
            <person name="Nagy L.G."/>
            <person name="Martin F.M."/>
        </authorList>
    </citation>
    <scope>NUCLEOTIDE SEQUENCE</scope>
    <source>
        <strain evidence="1">UH-Tt-Lm1</strain>
    </source>
</reference>
<feature type="non-terminal residue" evidence="1">
    <location>
        <position position="1"/>
    </location>
</feature>
<protein>
    <submittedName>
        <fullName evidence="1">Uncharacterized protein</fullName>
    </submittedName>
</protein>
<name>A0A9P6HMP7_9AGAM</name>
<accession>A0A9P6HMP7</accession>
<organism evidence="1 2">
    <name type="scientific">Thelephora terrestris</name>
    <dbReference type="NCBI Taxonomy" id="56493"/>
    <lineage>
        <taxon>Eukaryota</taxon>
        <taxon>Fungi</taxon>
        <taxon>Dikarya</taxon>
        <taxon>Basidiomycota</taxon>
        <taxon>Agaricomycotina</taxon>
        <taxon>Agaricomycetes</taxon>
        <taxon>Thelephorales</taxon>
        <taxon>Thelephoraceae</taxon>
        <taxon>Thelephora</taxon>
    </lineage>
</organism>
<proteinExistence type="predicted"/>
<gene>
    <name evidence="1" type="ORF">BJ322DRAFT_1000183</name>
</gene>
<dbReference type="Pfam" id="PF18759">
    <property type="entry name" value="Plavaka"/>
    <property type="match status" value="1"/>
</dbReference>
<dbReference type="EMBL" id="WIUZ02000002">
    <property type="protein sequence ID" value="KAF9790569.1"/>
    <property type="molecule type" value="Genomic_DNA"/>
</dbReference>
<dbReference type="InterPro" id="IPR041078">
    <property type="entry name" value="Plavaka"/>
</dbReference>
<comment type="caution">
    <text evidence="1">The sequence shown here is derived from an EMBL/GenBank/DDBJ whole genome shotgun (WGS) entry which is preliminary data.</text>
</comment>
<reference evidence="1" key="2">
    <citation type="submission" date="2020-11" db="EMBL/GenBank/DDBJ databases">
        <authorList>
            <consortium name="DOE Joint Genome Institute"/>
            <person name="Kuo A."/>
            <person name="Miyauchi S."/>
            <person name="Kiss E."/>
            <person name="Drula E."/>
            <person name="Kohler A."/>
            <person name="Sanchez-Garcia M."/>
            <person name="Andreopoulos B."/>
            <person name="Barry K.W."/>
            <person name="Bonito G."/>
            <person name="Buee M."/>
            <person name="Carver A."/>
            <person name="Chen C."/>
            <person name="Cichocki N."/>
            <person name="Clum A."/>
            <person name="Culley D."/>
            <person name="Crous P.W."/>
            <person name="Fauchery L."/>
            <person name="Girlanda M."/>
            <person name="Hayes R."/>
            <person name="Keri Z."/>
            <person name="Labutti K."/>
            <person name="Lipzen A."/>
            <person name="Lombard V."/>
            <person name="Magnuson J."/>
            <person name="Maillard F."/>
            <person name="Morin E."/>
            <person name="Murat C."/>
            <person name="Nolan M."/>
            <person name="Ohm R."/>
            <person name="Pangilinan J."/>
            <person name="Pereira M."/>
            <person name="Perotto S."/>
            <person name="Peter M."/>
            <person name="Riley R."/>
            <person name="Sitrit Y."/>
            <person name="Stielow B."/>
            <person name="Szollosi G."/>
            <person name="Zifcakova L."/>
            <person name="Stursova M."/>
            <person name="Spatafora J.W."/>
            <person name="Tedersoo L."/>
            <person name="Vaario L.-M."/>
            <person name="Yamada A."/>
            <person name="Yan M."/>
            <person name="Wang P."/>
            <person name="Xu J."/>
            <person name="Bruns T."/>
            <person name="Baldrian P."/>
            <person name="Vilgalys R."/>
            <person name="Henrissat B."/>
            <person name="Grigoriev I.V."/>
            <person name="Hibbett D."/>
            <person name="Nagy L.G."/>
            <person name="Martin F.M."/>
        </authorList>
    </citation>
    <scope>NUCLEOTIDE SEQUENCE</scope>
    <source>
        <strain evidence="1">UH-Tt-Lm1</strain>
    </source>
</reference>
<sequence length="507" mass="57786">RDLAEILEALSIFKDDPAGYSAACSKAGIKPIVHPFWQNLPYSDIYLGITPDILHQLYQGVMKHLLSWVTTAFREKEINTRCRCLPPNHNIRAFSKGITSLSRVTGKEHADMCRILLGLVIDLKLPGSTSPISLISAIRSLLDFLYLAQYPLHTSETLRLLHESLERFHANKHIFVDLGIRNDFNLQKLHSLVHYVNSIKLFGTTDNYNTEYTEHLHIDLEKDAYRATNHKDEYAQMTAWLERREKILQFESYLKSRLNTRPTILLQSTDMAYNGSLTLTKWPSARAVDLDCITNNYGVKFFREALRHHIVLARHSGPLLTRNQVECQILYINLPFTTLSVFHRLKFTAPGDTTMAKCVTLDSIHARPQLLTKKGKKVPARFDTVLLKVGSGEEVGMQGYHVGQIRVIFTLPAGVDGVSTEPLAYIEWFSKFTTPDPNHQMFKLNRSLDGGERVVSIDPVSTIQRSAHLFPKFGPVVPEGWTSNNVLEKCSTFYLNPFTDRHMYFTL</sequence>
<dbReference type="Proteomes" id="UP000736335">
    <property type="component" value="Unassembled WGS sequence"/>
</dbReference>
<dbReference type="OrthoDB" id="2576233at2759"/>
<keyword evidence="2" id="KW-1185">Reference proteome</keyword>
<dbReference type="AlphaFoldDB" id="A0A9P6HMP7"/>